<dbReference type="InterPro" id="IPR006674">
    <property type="entry name" value="HD_domain"/>
</dbReference>
<dbReference type="InterPro" id="IPR006675">
    <property type="entry name" value="HDIG_dom"/>
</dbReference>
<dbReference type="Pfam" id="PF01966">
    <property type="entry name" value="HD"/>
    <property type="match status" value="1"/>
</dbReference>
<dbReference type="Gene3D" id="1.10.3210.10">
    <property type="entry name" value="Hypothetical protein af1432"/>
    <property type="match status" value="1"/>
</dbReference>
<organism evidence="2 3">
    <name type="scientific">Xylanibacter brevis</name>
    <dbReference type="NCBI Taxonomy" id="83231"/>
    <lineage>
        <taxon>Bacteria</taxon>
        <taxon>Pseudomonadati</taxon>
        <taxon>Bacteroidota</taxon>
        <taxon>Bacteroidia</taxon>
        <taxon>Bacteroidales</taxon>
        <taxon>Prevotellaceae</taxon>
        <taxon>Xylanibacter</taxon>
    </lineage>
</organism>
<keyword evidence="3" id="KW-1185">Reference proteome</keyword>
<evidence type="ECO:0000313" key="3">
    <source>
        <dbReference type="Proteomes" id="UP001200470"/>
    </source>
</evidence>
<evidence type="ECO:0000259" key="1">
    <source>
        <dbReference type="Pfam" id="PF01966"/>
    </source>
</evidence>
<reference evidence="2 3" key="1">
    <citation type="submission" date="2020-12" db="EMBL/GenBank/DDBJ databases">
        <title>Whole genome sequences of gut porcine anaerobes.</title>
        <authorList>
            <person name="Kubasova T."/>
            <person name="Jahodarova E."/>
            <person name="Rychlik I."/>
        </authorList>
    </citation>
    <scope>NUCLEOTIDE SEQUENCE [LARGE SCALE GENOMIC DNA]</scope>
    <source>
        <strain evidence="2 3">An925</strain>
    </source>
</reference>
<dbReference type="CDD" id="cd00077">
    <property type="entry name" value="HDc"/>
    <property type="match status" value="1"/>
</dbReference>
<dbReference type="SUPFAM" id="SSF109604">
    <property type="entry name" value="HD-domain/PDEase-like"/>
    <property type="match status" value="1"/>
</dbReference>
<dbReference type="PANTHER" id="PTHR35795:SF1">
    <property type="entry name" value="BIS(5'-NUCLEOSYL)-TETRAPHOSPHATASE, SYMMETRICAL"/>
    <property type="match status" value="1"/>
</dbReference>
<dbReference type="InterPro" id="IPR003607">
    <property type="entry name" value="HD/PDEase_dom"/>
</dbReference>
<dbReference type="NCBIfam" id="TIGR00277">
    <property type="entry name" value="HDIG"/>
    <property type="match status" value="1"/>
</dbReference>
<dbReference type="RefSeq" id="WP_301638270.1">
    <property type="nucleotide sequence ID" value="NZ_JADYTN010000017.1"/>
</dbReference>
<comment type="caution">
    <text evidence="2">The sequence shown here is derived from an EMBL/GenBank/DDBJ whole genome shotgun (WGS) entry which is preliminary data.</text>
</comment>
<accession>A0ABS9CGG6</accession>
<name>A0ABS9CGG6_9BACT</name>
<protein>
    <submittedName>
        <fullName evidence="2">HD domain-containing protein</fullName>
    </submittedName>
</protein>
<dbReference type="EMBL" id="JADYTN010000017">
    <property type="protein sequence ID" value="MCF2564133.1"/>
    <property type="molecule type" value="Genomic_DNA"/>
</dbReference>
<gene>
    <name evidence="2" type="ORF">I6E12_08410</name>
</gene>
<sequence length="178" mass="20513">MDYQTIIDKYYPQDNALRRLLLKHSRQVAQRALQIGQRHPELGADRRFLEEGAMLHDIGVFRCHAPSIYCEGTEPYLRHGLIGGQLLREEGYPDHARVCERHTGTGLTIEEINEQHLPLPPADYVPETIEEQIICYADKFYSKSHPDRVSTVDDVIASLMKFGSKGVEKFKKWSETFE</sequence>
<feature type="domain" description="HD" evidence="1">
    <location>
        <begin position="22"/>
        <end position="140"/>
    </location>
</feature>
<dbReference type="Proteomes" id="UP001200470">
    <property type="component" value="Unassembled WGS sequence"/>
</dbReference>
<proteinExistence type="predicted"/>
<dbReference type="PANTHER" id="PTHR35795">
    <property type="entry name" value="SLR1885 PROTEIN"/>
    <property type="match status" value="1"/>
</dbReference>
<dbReference type="InterPro" id="IPR051094">
    <property type="entry name" value="Diverse_Catalytic_Enzymes"/>
</dbReference>
<evidence type="ECO:0000313" key="2">
    <source>
        <dbReference type="EMBL" id="MCF2564133.1"/>
    </source>
</evidence>